<dbReference type="InterPro" id="IPR036322">
    <property type="entry name" value="WD40_repeat_dom_sf"/>
</dbReference>
<gene>
    <name evidence="1" type="ORF">SKAU_G00147850</name>
</gene>
<reference evidence="1" key="1">
    <citation type="journal article" date="2023" name="Science">
        <title>Genome structures resolve the early diversification of teleost fishes.</title>
        <authorList>
            <person name="Parey E."/>
            <person name="Louis A."/>
            <person name="Montfort J."/>
            <person name="Bouchez O."/>
            <person name="Roques C."/>
            <person name="Iampietro C."/>
            <person name="Lluch J."/>
            <person name="Castinel A."/>
            <person name="Donnadieu C."/>
            <person name="Desvignes T."/>
            <person name="Floi Bucao C."/>
            <person name="Jouanno E."/>
            <person name="Wen M."/>
            <person name="Mejri S."/>
            <person name="Dirks R."/>
            <person name="Jansen H."/>
            <person name="Henkel C."/>
            <person name="Chen W.J."/>
            <person name="Zahm M."/>
            <person name="Cabau C."/>
            <person name="Klopp C."/>
            <person name="Thompson A.W."/>
            <person name="Robinson-Rechavi M."/>
            <person name="Braasch I."/>
            <person name="Lecointre G."/>
            <person name="Bobe J."/>
            <person name="Postlethwait J.H."/>
            <person name="Berthelot C."/>
            <person name="Roest Crollius H."/>
            <person name="Guiguen Y."/>
        </authorList>
    </citation>
    <scope>NUCLEOTIDE SEQUENCE</scope>
    <source>
        <strain evidence="1">WJC10195</strain>
    </source>
</reference>
<dbReference type="InterPro" id="IPR001680">
    <property type="entry name" value="WD40_rpt"/>
</dbReference>
<evidence type="ECO:0000313" key="1">
    <source>
        <dbReference type="EMBL" id="KAJ8365954.1"/>
    </source>
</evidence>
<evidence type="ECO:0000313" key="2">
    <source>
        <dbReference type="Proteomes" id="UP001152622"/>
    </source>
</evidence>
<protein>
    <submittedName>
        <fullName evidence="1">Uncharacterized protein</fullName>
    </submittedName>
</protein>
<dbReference type="GO" id="GO:0070016">
    <property type="term" value="F:armadillo repeat domain binding"/>
    <property type="evidence" value="ECO:0007669"/>
    <property type="project" value="TreeGrafter"/>
</dbReference>
<dbReference type="GO" id="GO:0030425">
    <property type="term" value="C:dendrite"/>
    <property type="evidence" value="ECO:0007669"/>
    <property type="project" value="TreeGrafter"/>
</dbReference>
<dbReference type="GO" id="GO:0044877">
    <property type="term" value="F:protein-containing complex binding"/>
    <property type="evidence" value="ECO:0007669"/>
    <property type="project" value="TreeGrafter"/>
</dbReference>
<dbReference type="PANTHER" id="PTHR15653:SF2">
    <property type="entry name" value="STRIATIN"/>
    <property type="match status" value="1"/>
</dbReference>
<name>A0A9Q1FTX7_SYNKA</name>
<proteinExistence type="predicted"/>
<dbReference type="SMART" id="SM00320">
    <property type="entry name" value="WD40"/>
    <property type="match status" value="1"/>
</dbReference>
<dbReference type="EMBL" id="JAINUF010000004">
    <property type="protein sequence ID" value="KAJ8365954.1"/>
    <property type="molecule type" value="Genomic_DNA"/>
</dbReference>
<dbReference type="AlphaFoldDB" id="A0A9Q1FTX7"/>
<dbReference type="GO" id="GO:0005516">
    <property type="term" value="F:calmodulin binding"/>
    <property type="evidence" value="ECO:0007669"/>
    <property type="project" value="TreeGrafter"/>
</dbReference>
<dbReference type="Gene3D" id="2.130.10.10">
    <property type="entry name" value="YVTN repeat-like/Quinoprotein amine dehydrogenase"/>
    <property type="match status" value="1"/>
</dbReference>
<organism evidence="1 2">
    <name type="scientific">Synaphobranchus kaupii</name>
    <name type="common">Kaup's arrowtooth eel</name>
    <dbReference type="NCBI Taxonomy" id="118154"/>
    <lineage>
        <taxon>Eukaryota</taxon>
        <taxon>Metazoa</taxon>
        <taxon>Chordata</taxon>
        <taxon>Craniata</taxon>
        <taxon>Vertebrata</taxon>
        <taxon>Euteleostomi</taxon>
        <taxon>Actinopterygii</taxon>
        <taxon>Neopterygii</taxon>
        <taxon>Teleostei</taxon>
        <taxon>Anguilliformes</taxon>
        <taxon>Synaphobranchidae</taxon>
        <taxon>Synaphobranchus</taxon>
    </lineage>
</organism>
<dbReference type="PANTHER" id="PTHR15653">
    <property type="entry name" value="STRIATIN"/>
    <property type="match status" value="1"/>
</dbReference>
<dbReference type="InterPro" id="IPR051488">
    <property type="entry name" value="WD_repeat_striatin"/>
</dbReference>
<dbReference type="OrthoDB" id="727118at2759"/>
<sequence>MSHLKATVPTLCGCGERPELGYEPGAGMFSLLCPKVGLRECVTVTAAEKRAEARPRHDCSIRLWNLESKTCIQEFTAHRKKFDESIHDVAFHPTKCYIASAGADALAKVFV</sequence>
<comment type="caution">
    <text evidence="1">The sequence shown here is derived from an EMBL/GenBank/DDBJ whole genome shotgun (WGS) entry which is preliminary data.</text>
</comment>
<dbReference type="Proteomes" id="UP001152622">
    <property type="component" value="Chromosome 4"/>
</dbReference>
<dbReference type="InterPro" id="IPR015943">
    <property type="entry name" value="WD40/YVTN_repeat-like_dom_sf"/>
</dbReference>
<accession>A0A9Q1FTX7</accession>
<dbReference type="SUPFAM" id="SSF50978">
    <property type="entry name" value="WD40 repeat-like"/>
    <property type="match status" value="1"/>
</dbReference>
<keyword evidence="2" id="KW-1185">Reference proteome</keyword>
<dbReference type="Pfam" id="PF00400">
    <property type="entry name" value="WD40"/>
    <property type="match status" value="1"/>
</dbReference>
<dbReference type="GO" id="GO:0051721">
    <property type="term" value="F:protein phosphatase 2A binding"/>
    <property type="evidence" value="ECO:0007669"/>
    <property type="project" value="TreeGrafter"/>
</dbReference>